<feature type="non-terminal residue" evidence="2">
    <location>
        <position position="1"/>
    </location>
</feature>
<accession>A0ABV9VXB2</accession>
<proteinExistence type="predicted"/>
<comment type="caution">
    <text evidence="2">The sequence shown here is derived from an EMBL/GenBank/DDBJ whole genome shotgun (WGS) entry which is preliminary data.</text>
</comment>
<organism evidence="2 3">
    <name type="scientific">Dactylosporangium cerinum</name>
    <dbReference type="NCBI Taxonomy" id="1434730"/>
    <lineage>
        <taxon>Bacteria</taxon>
        <taxon>Bacillati</taxon>
        <taxon>Actinomycetota</taxon>
        <taxon>Actinomycetes</taxon>
        <taxon>Micromonosporales</taxon>
        <taxon>Micromonosporaceae</taxon>
        <taxon>Dactylosporangium</taxon>
    </lineage>
</organism>
<dbReference type="EMBL" id="JBHSIU010000019">
    <property type="protein sequence ID" value="MFC4999853.1"/>
    <property type="molecule type" value="Genomic_DNA"/>
</dbReference>
<evidence type="ECO:0000313" key="3">
    <source>
        <dbReference type="Proteomes" id="UP001595912"/>
    </source>
</evidence>
<feature type="region of interest" description="Disordered" evidence="1">
    <location>
        <begin position="44"/>
        <end position="67"/>
    </location>
</feature>
<dbReference type="RefSeq" id="WP_380116404.1">
    <property type="nucleotide sequence ID" value="NZ_JBHSIU010000019.1"/>
</dbReference>
<protein>
    <submittedName>
        <fullName evidence="2">Uncharacterized protein</fullName>
    </submittedName>
</protein>
<evidence type="ECO:0000256" key="1">
    <source>
        <dbReference type="SAM" id="MobiDB-lite"/>
    </source>
</evidence>
<sequence>GKYDGGAGPYLALLPMHEQIEAECATWLIAYQSYCQWSNMRADRDGNDDSNCPNKPFSTMQRPCNAR</sequence>
<reference evidence="3" key="1">
    <citation type="journal article" date="2019" name="Int. J. Syst. Evol. Microbiol.">
        <title>The Global Catalogue of Microorganisms (GCM) 10K type strain sequencing project: providing services to taxonomists for standard genome sequencing and annotation.</title>
        <authorList>
            <consortium name="The Broad Institute Genomics Platform"/>
            <consortium name="The Broad Institute Genome Sequencing Center for Infectious Disease"/>
            <person name="Wu L."/>
            <person name="Ma J."/>
        </authorList>
    </citation>
    <scope>NUCLEOTIDE SEQUENCE [LARGE SCALE GENOMIC DNA]</scope>
    <source>
        <strain evidence="3">CGMCC 4.7152</strain>
    </source>
</reference>
<feature type="compositionally biased region" description="Polar residues" evidence="1">
    <location>
        <begin position="49"/>
        <end position="67"/>
    </location>
</feature>
<evidence type="ECO:0000313" key="2">
    <source>
        <dbReference type="EMBL" id="MFC4999853.1"/>
    </source>
</evidence>
<gene>
    <name evidence="2" type="ORF">ACFPIJ_18680</name>
</gene>
<keyword evidence="3" id="KW-1185">Reference proteome</keyword>
<name>A0ABV9VXB2_9ACTN</name>
<dbReference type="Proteomes" id="UP001595912">
    <property type="component" value="Unassembled WGS sequence"/>
</dbReference>